<evidence type="ECO:0000256" key="6">
    <source>
        <dbReference type="ARBA" id="ARBA00038303"/>
    </source>
</evidence>
<feature type="binding site" evidence="7">
    <location>
        <begin position="127"/>
        <end position="132"/>
    </location>
    <ligand>
        <name>S-adenosyl-L-methionine</name>
        <dbReference type="ChEBI" id="CHEBI:59789"/>
    </ligand>
</feature>
<evidence type="ECO:0000256" key="5">
    <source>
        <dbReference type="ARBA" id="ARBA00022691"/>
    </source>
</evidence>
<dbReference type="KEGG" id="dca:Desca_2712"/>
<keyword evidence="9" id="KW-1185">Reference proteome</keyword>
<dbReference type="SUPFAM" id="SSF75217">
    <property type="entry name" value="alpha/beta knot"/>
    <property type="match status" value="1"/>
</dbReference>
<comment type="subcellular location">
    <subcellularLocation>
        <location evidence="7">Cytoplasm</location>
    </subcellularLocation>
</comment>
<dbReference type="PANTHER" id="PTHR33603:SF1">
    <property type="entry name" value="RIBOSOMAL RNA LARGE SUBUNIT METHYLTRANSFERASE H"/>
    <property type="match status" value="1"/>
</dbReference>
<evidence type="ECO:0000256" key="2">
    <source>
        <dbReference type="ARBA" id="ARBA00022552"/>
    </source>
</evidence>
<dbReference type="InterPro" id="IPR029028">
    <property type="entry name" value="Alpha/beta_knot_MTases"/>
</dbReference>
<evidence type="ECO:0000313" key="9">
    <source>
        <dbReference type="Proteomes" id="UP000009226"/>
    </source>
</evidence>
<keyword evidence="1 7" id="KW-0963">Cytoplasm</keyword>
<dbReference type="InterPro" id="IPR029026">
    <property type="entry name" value="tRNA_m1G_MTases_N"/>
</dbReference>
<keyword evidence="5 7" id="KW-0949">S-adenosyl-L-methionine</keyword>
<dbReference type="AlphaFoldDB" id="F6B6A6"/>
<feature type="binding site" evidence="7">
    <location>
        <position position="76"/>
    </location>
    <ligand>
        <name>S-adenosyl-L-methionine</name>
        <dbReference type="ChEBI" id="CHEBI:59789"/>
    </ligand>
</feature>
<feature type="binding site" evidence="7">
    <location>
        <position position="108"/>
    </location>
    <ligand>
        <name>S-adenosyl-L-methionine</name>
        <dbReference type="ChEBI" id="CHEBI:59789"/>
    </ligand>
</feature>
<dbReference type="Gene3D" id="3.40.1280.10">
    <property type="match status" value="1"/>
</dbReference>
<keyword evidence="3 7" id="KW-0489">Methyltransferase</keyword>
<evidence type="ECO:0000256" key="3">
    <source>
        <dbReference type="ARBA" id="ARBA00022603"/>
    </source>
</evidence>
<comment type="similarity">
    <text evidence="6 7">Belongs to the RNA methyltransferase RlmH family.</text>
</comment>
<keyword evidence="4 7" id="KW-0808">Transferase</keyword>
<gene>
    <name evidence="7" type="primary">rlmH</name>
    <name evidence="8" type="ordered locus">Desca_2712</name>
</gene>
<evidence type="ECO:0000313" key="8">
    <source>
        <dbReference type="EMBL" id="AEF95529.1"/>
    </source>
</evidence>
<dbReference type="PANTHER" id="PTHR33603">
    <property type="entry name" value="METHYLTRANSFERASE"/>
    <property type="match status" value="1"/>
</dbReference>
<dbReference type="eggNOG" id="COG1576">
    <property type="taxonomic scope" value="Bacteria"/>
</dbReference>
<dbReference type="NCBIfam" id="TIGR00246">
    <property type="entry name" value="tRNA_RlmH_YbeA"/>
    <property type="match status" value="1"/>
</dbReference>
<comment type="subunit">
    <text evidence="7">Homodimer.</text>
</comment>
<dbReference type="GO" id="GO:0005737">
    <property type="term" value="C:cytoplasm"/>
    <property type="evidence" value="ECO:0007669"/>
    <property type="project" value="UniProtKB-SubCell"/>
</dbReference>
<dbReference type="CDD" id="cd18081">
    <property type="entry name" value="RlmH-like"/>
    <property type="match status" value="1"/>
</dbReference>
<reference evidence="8" key="1">
    <citation type="submission" date="2011-05" db="EMBL/GenBank/DDBJ databases">
        <title>Complete sequence of Desulfotomaculum carboxydivorans CO-1-SRB.</title>
        <authorList>
            <consortium name="US DOE Joint Genome Institute"/>
            <person name="Lucas S."/>
            <person name="Han J."/>
            <person name="Lapidus A."/>
            <person name="Cheng J.-F."/>
            <person name="Goodwin L."/>
            <person name="Pitluck S."/>
            <person name="Peters L."/>
            <person name="Mikhailova N."/>
            <person name="Lu M."/>
            <person name="Han C."/>
            <person name="Tapia R."/>
            <person name="Land M."/>
            <person name="Hauser L."/>
            <person name="Kyrpides N."/>
            <person name="Ivanova N."/>
            <person name="Pagani I."/>
            <person name="Stams A."/>
            <person name="Plugge C."/>
            <person name="Muyzer G."/>
            <person name="Kuever J."/>
            <person name="Parshina S."/>
            <person name="Ivanova A."/>
            <person name="Nazina T."/>
            <person name="Woyke T."/>
        </authorList>
    </citation>
    <scope>NUCLEOTIDE SEQUENCE [LARGE SCALE GENOMIC DNA]</scope>
    <source>
        <strain evidence="8">CO-1-SRB</strain>
    </source>
</reference>
<dbReference type="STRING" id="868595.Desca_2712"/>
<evidence type="ECO:0000256" key="1">
    <source>
        <dbReference type="ARBA" id="ARBA00022490"/>
    </source>
</evidence>
<dbReference type="Pfam" id="PF02590">
    <property type="entry name" value="SPOUT_MTase"/>
    <property type="match status" value="1"/>
</dbReference>
<dbReference type="PIRSF" id="PIRSF004505">
    <property type="entry name" value="MT_bac"/>
    <property type="match status" value="1"/>
</dbReference>
<comment type="catalytic activity">
    <reaction evidence="7">
        <text>pseudouridine(1915) in 23S rRNA + S-adenosyl-L-methionine = N(3)-methylpseudouridine(1915) in 23S rRNA + S-adenosyl-L-homocysteine + H(+)</text>
        <dbReference type="Rhea" id="RHEA:42752"/>
        <dbReference type="Rhea" id="RHEA-COMP:10221"/>
        <dbReference type="Rhea" id="RHEA-COMP:10222"/>
        <dbReference type="ChEBI" id="CHEBI:15378"/>
        <dbReference type="ChEBI" id="CHEBI:57856"/>
        <dbReference type="ChEBI" id="CHEBI:59789"/>
        <dbReference type="ChEBI" id="CHEBI:65314"/>
        <dbReference type="ChEBI" id="CHEBI:74486"/>
        <dbReference type="EC" id="2.1.1.177"/>
    </reaction>
</comment>
<dbReference type="GO" id="GO:0070038">
    <property type="term" value="F:rRNA (pseudouridine-N3-)-methyltransferase activity"/>
    <property type="evidence" value="ECO:0007669"/>
    <property type="project" value="UniProtKB-UniRule"/>
</dbReference>
<sequence length="159" mass="18030">MKITILAVGRLKEKYLVEGVKEYLKRLNPYARVEISEVPDEPCPENAPPAIEEQVKQKEADRLIKRLRPGTFLIVLDARGKMFTSEELAGKIEELALTGRSDITFIIGGSVGLATSIVDRADLLLSLSKLTFPHQIVRLVLLEQVYRCFRIIKNEPYHK</sequence>
<protein>
    <recommendedName>
        <fullName evidence="7">Ribosomal RNA large subunit methyltransferase H</fullName>
        <ecNumber evidence="7">2.1.1.177</ecNumber>
    </recommendedName>
    <alternativeName>
        <fullName evidence="7">23S rRNA (pseudouridine1915-N3)-methyltransferase</fullName>
    </alternativeName>
    <alternativeName>
        <fullName evidence="7">23S rRNA m3Psi1915 methyltransferase</fullName>
    </alternativeName>
    <alternativeName>
        <fullName evidence="7">rRNA (pseudouridine-N3-)-methyltransferase RlmH</fullName>
    </alternativeName>
</protein>
<comment type="function">
    <text evidence="7">Specifically methylates the pseudouridine at position 1915 (m3Psi1915) in 23S rRNA.</text>
</comment>
<keyword evidence="2 7" id="KW-0698">rRNA processing</keyword>
<name>F6B6A6_DESCC</name>
<dbReference type="HAMAP" id="MF_00658">
    <property type="entry name" value="23SrRNA_methyltr_H"/>
    <property type="match status" value="1"/>
</dbReference>
<evidence type="ECO:0000256" key="4">
    <source>
        <dbReference type="ARBA" id="ARBA00022679"/>
    </source>
</evidence>
<dbReference type="HOGENOM" id="CLU_100552_0_0_9"/>
<accession>F6B6A6</accession>
<proteinExistence type="inferred from homology"/>
<dbReference type="InterPro" id="IPR003742">
    <property type="entry name" value="RlmH-like"/>
</dbReference>
<evidence type="ECO:0000256" key="7">
    <source>
        <dbReference type="HAMAP-Rule" id="MF_00658"/>
    </source>
</evidence>
<organism evidence="8 9">
    <name type="scientific">Desulfotomaculum nigrificans (strain DSM 14880 / VKM B-2319 / CO-1-SRB)</name>
    <name type="common">Desulfotomaculum carboxydivorans</name>
    <dbReference type="NCBI Taxonomy" id="868595"/>
    <lineage>
        <taxon>Bacteria</taxon>
        <taxon>Bacillati</taxon>
        <taxon>Bacillota</taxon>
        <taxon>Clostridia</taxon>
        <taxon>Eubacteriales</taxon>
        <taxon>Desulfotomaculaceae</taxon>
        <taxon>Desulfotomaculum</taxon>
    </lineage>
</organism>
<dbReference type="EMBL" id="CP002736">
    <property type="protein sequence ID" value="AEF95529.1"/>
    <property type="molecule type" value="Genomic_DNA"/>
</dbReference>
<dbReference type="RefSeq" id="WP_003544228.1">
    <property type="nucleotide sequence ID" value="NC_015565.1"/>
</dbReference>
<dbReference type="NCBIfam" id="NF000985">
    <property type="entry name" value="PRK00103.1-3"/>
    <property type="match status" value="1"/>
</dbReference>
<dbReference type="Proteomes" id="UP000009226">
    <property type="component" value="Chromosome"/>
</dbReference>
<dbReference type="EC" id="2.1.1.177" evidence="7"/>